<evidence type="ECO:0000259" key="4">
    <source>
        <dbReference type="PROSITE" id="PS50127"/>
    </source>
</evidence>
<dbReference type="GeneID" id="14873317"/>
<dbReference type="EMBL" id="GL883010">
    <property type="protein sequence ID" value="EGG21771.1"/>
    <property type="molecule type" value="Genomic_DNA"/>
</dbReference>
<protein>
    <submittedName>
        <fullName evidence="5">Ubiquitin-conjugating BIR-domain enzyme</fullName>
    </submittedName>
</protein>
<evidence type="ECO:0000256" key="1">
    <source>
        <dbReference type="ARBA" id="ARBA00022679"/>
    </source>
</evidence>
<dbReference type="InterPro" id="IPR000608">
    <property type="entry name" value="UBC"/>
</dbReference>
<dbReference type="OMA" id="LENWNPI"/>
<feature type="compositionally biased region" description="Acidic residues" evidence="3">
    <location>
        <begin position="72"/>
        <end position="114"/>
    </location>
</feature>
<gene>
    <name evidence="5" type="ORF">DFA_01657</name>
</gene>
<keyword evidence="6" id="KW-1185">Reference proteome</keyword>
<keyword evidence="2" id="KW-0833">Ubl conjugation pathway</keyword>
<accession>F4PU03</accession>
<dbReference type="RefSeq" id="XP_004359621.1">
    <property type="nucleotide sequence ID" value="XM_004359564.1"/>
</dbReference>
<dbReference type="CDD" id="cd23810">
    <property type="entry name" value="UBCc_BIRC6"/>
    <property type="match status" value="1"/>
</dbReference>
<dbReference type="SUPFAM" id="SSF54495">
    <property type="entry name" value="UBC-like"/>
    <property type="match status" value="2"/>
</dbReference>
<evidence type="ECO:0000256" key="3">
    <source>
        <dbReference type="SAM" id="MobiDB-lite"/>
    </source>
</evidence>
<dbReference type="FunFam" id="3.10.110.10:FF:000159">
    <property type="entry name" value="Putative ubiquitin-conjugating enzyme E2 24"/>
    <property type="match status" value="1"/>
</dbReference>
<feature type="domain" description="UBC core" evidence="4">
    <location>
        <begin position="161"/>
        <end position="331"/>
    </location>
</feature>
<dbReference type="PROSITE" id="PS50127">
    <property type="entry name" value="UBC_2"/>
    <property type="match status" value="2"/>
</dbReference>
<dbReference type="CDD" id="cd23802">
    <property type="entry name" value="UBCc_UBE2Q"/>
    <property type="match status" value="1"/>
</dbReference>
<dbReference type="KEGG" id="dfa:DFA_01657"/>
<dbReference type="Proteomes" id="UP000007797">
    <property type="component" value="Unassembled WGS sequence"/>
</dbReference>
<keyword evidence="1" id="KW-0808">Transferase</keyword>
<reference evidence="6" key="1">
    <citation type="journal article" date="2011" name="Genome Res.">
        <title>Phylogeny-wide analysis of social amoeba genomes highlights ancient origins for complex intercellular communication.</title>
        <authorList>
            <person name="Heidel A.J."/>
            <person name="Lawal H.M."/>
            <person name="Felder M."/>
            <person name="Schilde C."/>
            <person name="Helps N.R."/>
            <person name="Tunggal B."/>
            <person name="Rivero F."/>
            <person name="John U."/>
            <person name="Schleicher M."/>
            <person name="Eichinger L."/>
            <person name="Platzer M."/>
            <person name="Noegel A.A."/>
            <person name="Schaap P."/>
            <person name="Gloeckner G."/>
        </authorList>
    </citation>
    <scope>NUCLEOTIDE SEQUENCE [LARGE SCALE GENOMIC DNA]</scope>
    <source>
        <strain evidence="6">SH3</strain>
    </source>
</reference>
<dbReference type="PANTHER" id="PTHR46116:SF39">
    <property type="entry name" value="BACULOVIRAL IAP REPEAT-CONTAINING PROTEIN 6"/>
    <property type="match status" value="1"/>
</dbReference>
<evidence type="ECO:0000313" key="5">
    <source>
        <dbReference type="EMBL" id="EGG21771.1"/>
    </source>
</evidence>
<feature type="region of interest" description="Disordered" evidence="3">
    <location>
        <begin position="70"/>
        <end position="114"/>
    </location>
</feature>
<dbReference type="SMART" id="SM00212">
    <property type="entry name" value="UBCc"/>
    <property type="match status" value="1"/>
</dbReference>
<dbReference type="Gene3D" id="3.10.110.10">
    <property type="entry name" value="Ubiquitin Conjugating Enzyme"/>
    <property type="match status" value="2"/>
</dbReference>
<organism evidence="5 6">
    <name type="scientific">Cavenderia fasciculata</name>
    <name type="common">Slime mold</name>
    <name type="synonym">Dictyostelium fasciculatum</name>
    <dbReference type="NCBI Taxonomy" id="261658"/>
    <lineage>
        <taxon>Eukaryota</taxon>
        <taxon>Amoebozoa</taxon>
        <taxon>Evosea</taxon>
        <taxon>Eumycetozoa</taxon>
        <taxon>Dictyostelia</taxon>
        <taxon>Acytosteliales</taxon>
        <taxon>Cavenderiaceae</taxon>
        <taxon>Cavenderia</taxon>
    </lineage>
</organism>
<evidence type="ECO:0000313" key="6">
    <source>
        <dbReference type="Proteomes" id="UP000007797"/>
    </source>
</evidence>
<proteinExistence type="predicted"/>
<sequence>MAGNLEKQFEVWTTSQDNPEEYIWLQSTKSTVELLFMGFEIHISFPIDIADLKSFLTSFTGINASNKVTIDVDQDDDGQEEDEDDSDNEDEDEDQMDEDGDFGDDMEEDEEDAFENDEFQEALQTLKMKKVWAKKEQEIRAQLGEKKKKDPKVSNIFSSDAAFGILTNDLFSIMQNVHSLGFSAQPIDDNIYWWQVKIFGFDQSSKIHQQLQQVKKEFEYDYVELQVLFTEDLYPFYPPTLKIIRPRLQGFMIGKIAHLEILTLENWNPICDMRFVLNHLKEVLEKYAQLDVNNPLNSLQNSGSYSLIEHYLLRLELLSNIVPRANLKYGLPSSIVKPANVITKQKADQPKDAKGQYWAKGTGYGRGGTQGWNVEAFVAAQKERDSETISLINAIEMEVKKNQPNFDVLEESCLIPFFESYCRDIAPLDVERHSDLFISIFTLIETLVDYESFVPLFSQLSYQTKSLGEFLAIAGTQIEIVFKVLDETQRKALKAQSLMLVVNKKVQTKLKSMMDELRKLESARAVQLRIPGEVDTAVDTKYCNLLKSHMFEMANLGAKTSSSNSQSRILRIAQEQGGLVHSLPLTFDSSVFVRVDENHMDTMEALITGPADTPYSAGCFLFHITFPANYPAAPPHVTLLTTGGGTVRFNPNLYNSGKVCLSLLGTWSGGEGENWNPNTSTLLQVLVSIQSLILVPEPFFNEPGYETQMGSAQGRASSLNYNSTIRIAAIEWAMVDMIKKPPAYFKDIIHAHFYYQRQKIKQQCDKWLEDCKSNSDAQFKMAKTINNLNAELANLKEPKPF</sequence>
<dbReference type="OrthoDB" id="1926878at2759"/>
<dbReference type="Pfam" id="PF00179">
    <property type="entry name" value="UQ_con"/>
    <property type="match status" value="1"/>
</dbReference>
<dbReference type="InterPro" id="IPR016135">
    <property type="entry name" value="UBQ-conjugating_enzyme/RWD"/>
</dbReference>
<dbReference type="PANTHER" id="PTHR46116">
    <property type="entry name" value="(E3-INDEPENDENT) E2 UBIQUITIN-CONJUGATING ENZYME"/>
    <property type="match status" value="1"/>
</dbReference>
<dbReference type="STRING" id="1054147.F4PU03"/>
<feature type="domain" description="UBC core" evidence="4">
    <location>
        <begin position="567"/>
        <end position="734"/>
    </location>
</feature>
<dbReference type="AlphaFoldDB" id="F4PU03"/>
<name>F4PU03_CACFS</name>
<evidence type="ECO:0000256" key="2">
    <source>
        <dbReference type="ARBA" id="ARBA00022786"/>
    </source>
</evidence>
<dbReference type="GO" id="GO:0016740">
    <property type="term" value="F:transferase activity"/>
    <property type="evidence" value="ECO:0007669"/>
    <property type="project" value="UniProtKB-KW"/>
</dbReference>